<dbReference type="EMBL" id="CP029803">
    <property type="protein sequence ID" value="AWT58895.1"/>
    <property type="molecule type" value="Genomic_DNA"/>
</dbReference>
<dbReference type="GO" id="GO:0009253">
    <property type="term" value="P:peptidoglycan catabolic process"/>
    <property type="evidence" value="ECO:0007669"/>
    <property type="project" value="InterPro"/>
</dbReference>
<dbReference type="EC" id="3.5.1.28" evidence="2"/>
<dbReference type="CDD" id="cd02696">
    <property type="entry name" value="MurNAc-LAA"/>
    <property type="match status" value="1"/>
</dbReference>
<accession>A0A2Z4ACD8</accession>
<dbReference type="Gene3D" id="3.40.630.40">
    <property type="entry name" value="Zn-dependent exopeptidases"/>
    <property type="match status" value="1"/>
</dbReference>
<dbReference type="GO" id="GO:0008745">
    <property type="term" value="F:N-acetylmuramoyl-L-alanine amidase activity"/>
    <property type="evidence" value="ECO:0007669"/>
    <property type="project" value="UniProtKB-EC"/>
</dbReference>
<dbReference type="AlphaFoldDB" id="A0A2Z4ACD8"/>
<evidence type="ECO:0000313" key="5">
    <source>
        <dbReference type="EMBL" id="AWT58895.1"/>
    </source>
</evidence>
<protein>
    <recommendedName>
        <fullName evidence="2">N-acetylmuramoyl-L-alanine amidase</fullName>
        <ecNumber evidence="2">3.5.1.28</ecNumber>
    </recommendedName>
</protein>
<sequence length="328" mass="37676">MRIGYIVVVFFFFLIQTESWGGLGLKVNGTEYVSLKEVAGKLGLKRDWIQRRNRILLQSKWTRMEFEVHQRDIRINKVRVFLGFPVTYHRSDLYISRLDLKDTIYPILTPQIGLPVPNLKRIAIDAGHGGKDPGTQNAKLGLLEKHLVLDVSRRLGVILEGKGYEVVYTRERDRYIGLTDRVQNANRRGVDLFLSIHFNGIDSPRVAGSETYVFTPRNQPSTRNKSVGASARKYYAGNKNNNWSTLIAFYVQDEMIRQLGTVDRGVKRARWTVLRDLTCPGIMIEAGFITNPTEGRKIKEAAYRQKIAKVVSEGILRYHKTLVRLRKR</sequence>
<dbReference type="KEGG" id="mtar:DF168_00067"/>
<evidence type="ECO:0000256" key="2">
    <source>
        <dbReference type="ARBA" id="ARBA00011901"/>
    </source>
</evidence>
<dbReference type="InterPro" id="IPR002508">
    <property type="entry name" value="MurNAc-LAA_cat"/>
</dbReference>
<dbReference type="SMART" id="SM00646">
    <property type="entry name" value="Ami_3"/>
    <property type="match status" value="1"/>
</dbReference>
<dbReference type="PANTHER" id="PTHR30404">
    <property type="entry name" value="N-ACETYLMURAMOYL-L-ALANINE AMIDASE"/>
    <property type="match status" value="1"/>
</dbReference>
<dbReference type="SUPFAM" id="SSF53187">
    <property type="entry name" value="Zn-dependent exopeptidases"/>
    <property type="match status" value="1"/>
</dbReference>
<dbReference type="Proteomes" id="UP000247465">
    <property type="component" value="Chromosome"/>
</dbReference>
<evidence type="ECO:0000259" key="4">
    <source>
        <dbReference type="SMART" id="SM00646"/>
    </source>
</evidence>
<gene>
    <name evidence="5" type="primary">amiA</name>
    <name evidence="5" type="ORF">DF168_00067</name>
</gene>
<dbReference type="InterPro" id="IPR050695">
    <property type="entry name" value="N-acetylmuramoyl_amidase_3"/>
</dbReference>
<dbReference type="PANTHER" id="PTHR30404:SF0">
    <property type="entry name" value="N-ACETYLMURAMOYL-L-ALANINE AMIDASE AMIC"/>
    <property type="match status" value="1"/>
</dbReference>
<evidence type="ECO:0000256" key="1">
    <source>
        <dbReference type="ARBA" id="ARBA00001561"/>
    </source>
</evidence>
<comment type="catalytic activity">
    <reaction evidence="1">
        <text>Hydrolyzes the link between N-acetylmuramoyl residues and L-amino acid residues in certain cell-wall glycopeptides.</text>
        <dbReference type="EC" id="3.5.1.28"/>
    </reaction>
</comment>
<evidence type="ECO:0000256" key="3">
    <source>
        <dbReference type="ARBA" id="ARBA00022801"/>
    </source>
</evidence>
<name>A0A2Z4ACD8_9BACT</name>
<feature type="domain" description="MurNAc-LAA" evidence="4">
    <location>
        <begin position="182"/>
        <end position="316"/>
    </location>
</feature>
<organism evidence="5 6">
    <name type="scientific">Candidatus Moanibacter tarae</name>
    <dbReference type="NCBI Taxonomy" id="2200854"/>
    <lineage>
        <taxon>Bacteria</taxon>
        <taxon>Pseudomonadati</taxon>
        <taxon>Verrucomicrobiota</taxon>
        <taxon>Opitutia</taxon>
        <taxon>Puniceicoccales</taxon>
        <taxon>Puniceicoccales incertae sedis</taxon>
        <taxon>Candidatus Moanibacter</taxon>
    </lineage>
</organism>
<reference evidence="5 6" key="1">
    <citation type="submission" date="2018-06" db="EMBL/GenBank/DDBJ databases">
        <title>Draft Genome Sequence of a Novel Marine Bacterium Related to the Verrucomicrobia.</title>
        <authorList>
            <person name="Vosseberg J."/>
            <person name="Martijn J."/>
            <person name="Ettema T.J.G."/>
        </authorList>
    </citation>
    <scope>NUCLEOTIDE SEQUENCE [LARGE SCALE GENOMIC DNA]</scope>
    <source>
        <strain evidence="5">TARA_B100001123</strain>
    </source>
</reference>
<dbReference type="Pfam" id="PF01520">
    <property type="entry name" value="Amidase_3"/>
    <property type="match status" value="1"/>
</dbReference>
<evidence type="ECO:0000313" key="6">
    <source>
        <dbReference type="Proteomes" id="UP000247465"/>
    </source>
</evidence>
<keyword evidence="3 5" id="KW-0378">Hydrolase</keyword>
<proteinExistence type="predicted"/>
<dbReference type="GO" id="GO:0030288">
    <property type="term" value="C:outer membrane-bounded periplasmic space"/>
    <property type="evidence" value="ECO:0007669"/>
    <property type="project" value="TreeGrafter"/>
</dbReference>